<dbReference type="EMBL" id="JBAMZN010000005">
    <property type="protein sequence ID" value="KAL0530253.1"/>
    <property type="molecule type" value="Genomic_DNA"/>
</dbReference>
<protein>
    <submittedName>
        <fullName evidence="3">Uncharacterized protein</fullName>
    </submittedName>
</protein>
<evidence type="ECO:0000313" key="3">
    <source>
        <dbReference type="EMBL" id="KAL0530253.1"/>
    </source>
</evidence>
<feature type="compositionally biased region" description="Low complexity" evidence="2">
    <location>
        <begin position="153"/>
        <end position="166"/>
    </location>
</feature>
<reference evidence="3 4" key="1">
    <citation type="submission" date="2024-02" db="EMBL/GenBank/DDBJ databases">
        <title>FIRST GENOME SEQUENCES OF Leishmania (Viannia) shawi, Leishmania (Viannia) lindenbergi AND Leishmania (Viannia) utingensis.</title>
        <authorList>
            <person name="Resadore F."/>
            <person name="Custodio M.G.F."/>
            <person name="Boite M.C."/>
            <person name="Cupolillo E."/>
            <person name="Ferreira G.E.M."/>
        </authorList>
    </citation>
    <scope>NUCLEOTIDE SEQUENCE [LARGE SCALE GENOMIC DNA]</scope>
    <source>
        <strain evidence="3 4">MDAS/BR/1979/M5533</strain>
    </source>
</reference>
<feature type="compositionally biased region" description="Polar residues" evidence="2">
    <location>
        <begin position="1"/>
        <end position="22"/>
    </location>
</feature>
<proteinExistence type="predicted"/>
<dbReference type="AlphaFoldDB" id="A0AAW3C9W7"/>
<keyword evidence="1" id="KW-0175">Coiled coil</keyword>
<evidence type="ECO:0000313" key="4">
    <source>
        <dbReference type="Proteomes" id="UP001501274"/>
    </source>
</evidence>
<feature type="compositionally biased region" description="Polar residues" evidence="2">
    <location>
        <begin position="176"/>
        <end position="185"/>
    </location>
</feature>
<evidence type="ECO:0000256" key="2">
    <source>
        <dbReference type="SAM" id="MobiDB-lite"/>
    </source>
</evidence>
<feature type="region of interest" description="Disordered" evidence="2">
    <location>
        <begin position="124"/>
        <end position="208"/>
    </location>
</feature>
<name>A0AAW3C9W7_9TRYP</name>
<organism evidence="3 4">
    <name type="scientific">Leishmania naiffi</name>
    <dbReference type="NCBI Taxonomy" id="5678"/>
    <lineage>
        <taxon>Eukaryota</taxon>
        <taxon>Discoba</taxon>
        <taxon>Euglenozoa</taxon>
        <taxon>Kinetoplastea</taxon>
        <taxon>Metakinetoplastina</taxon>
        <taxon>Trypanosomatida</taxon>
        <taxon>Trypanosomatidae</taxon>
        <taxon>Leishmaniinae</taxon>
        <taxon>Leishmania</taxon>
        <taxon>Leishmania naiffi species complex</taxon>
    </lineage>
</organism>
<keyword evidence="4" id="KW-1185">Reference proteome</keyword>
<feature type="coiled-coil region" evidence="1">
    <location>
        <begin position="56"/>
        <end position="83"/>
    </location>
</feature>
<feature type="region of interest" description="Disordered" evidence="2">
    <location>
        <begin position="1"/>
        <end position="42"/>
    </location>
</feature>
<evidence type="ECO:0000256" key="1">
    <source>
        <dbReference type="SAM" id="Coils"/>
    </source>
</evidence>
<sequence length="475" mass="51645">MRQSNEGAQPLPGSTMTPSSGASLGVRTGEAADHNSSQKTEALPLADLLIRASDAIRSERGRADSMEKENNKLRAQLEGVRSAYQSVATQRAQRSSQKLASVTAYNKTVEDTLFAYVRDQLIGSDDNYTSGNNGGNCTTKSNSRTRPRQSQWSSSAATSSVASVAARTPPRGSITPWAQSWTNGRDAQITPPEPAPQRPAEHNASTAAKACVQRAYSSAALRHRDLMTGNDHLTSSLTGDGSCKGQGSAALEGYNNTDESPTHWMARRLLRALAPRPTDSAVGDIVHTMVTALQQDVQAELDRPRECNNPVQRRPRGFALVRLQPCVYRLLVGPPAEVKAMAHAARVHSSGACPTTARPPSAAPYREHFLLYCTNQGTPTASRTCHSQVTNTVIRLTIDTGTLRILRGGGHVDFIDYLEHHLHIKLYTGRRTCSQRSMSSPTHRRLQPLPHKPLPSTVYTNHTATISYKPSLYNP</sequence>
<gene>
    <name evidence="3" type="ORF">Q4I28_000805</name>
</gene>
<comment type="caution">
    <text evidence="3">The sequence shown here is derived from an EMBL/GenBank/DDBJ whole genome shotgun (WGS) entry which is preliminary data.</text>
</comment>
<feature type="region of interest" description="Disordered" evidence="2">
    <location>
        <begin position="435"/>
        <end position="455"/>
    </location>
</feature>
<dbReference type="Proteomes" id="UP001501274">
    <property type="component" value="Unassembled WGS sequence"/>
</dbReference>
<feature type="compositionally biased region" description="Polar residues" evidence="2">
    <location>
        <begin position="126"/>
        <end position="152"/>
    </location>
</feature>
<accession>A0AAW3C9W7</accession>